<sequence length="64" mass="7422">MELHEATYIVCMLIVHVVRNVGKLSLEEKLNILQYAFSLLRSLDLSSCKIYSCTNKPRIEYTTE</sequence>
<accession>A0AAU7YN39</accession>
<dbReference type="EMBL" id="PP911589">
    <property type="protein sequence ID" value="XCA47322.1"/>
    <property type="molecule type" value="Genomic_DNA"/>
</dbReference>
<organism evidence="1">
    <name type="scientific">Micromonas commoda virus</name>
    <dbReference type="NCBI Taxonomy" id="3057169"/>
    <lineage>
        <taxon>Viruses</taxon>
        <taxon>Varidnaviria</taxon>
        <taxon>Bamfordvirae</taxon>
        <taxon>Nucleocytoviricota</taxon>
        <taxon>Megaviricetes</taxon>
        <taxon>Algavirales</taxon>
        <taxon>Phycodnaviridae</taxon>
    </lineage>
</organism>
<evidence type="ECO:0000313" key="1">
    <source>
        <dbReference type="EMBL" id="XCA47322.1"/>
    </source>
</evidence>
<name>A0AAU7YN39_9PHYC</name>
<protein>
    <submittedName>
        <fullName evidence="1">Uncharacterized protein</fullName>
    </submittedName>
</protein>
<reference evidence="1" key="1">
    <citation type="submission" date="2024-06" db="EMBL/GenBank/DDBJ databases">
        <title>Evidence of context-dependent and transient costs of resisting viral infection in isolates of the marine microalga Micromonas sp. (class Mamiellophyceae).</title>
        <authorList>
            <person name="Bedi de Silva A."/>
            <person name="Schvarcz C.R."/>
            <person name="Steward G.R."/>
            <person name="Edwards K.F."/>
        </authorList>
    </citation>
    <scope>NUCLEOTIDE SEQUENCE</scope>
    <source>
        <strain evidence="1">McV-KB2</strain>
    </source>
</reference>
<proteinExistence type="predicted"/>